<keyword evidence="4" id="KW-1185">Reference proteome</keyword>
<feature type="region of interest" description="Disordered" evidence="1">
    <location>
        <begin position="1"/>
        <end position="28"/>
    </location>
</feature>
<name>A0A5N6YZX9_9EURO</name>
<gene>
    <name evidence="3" type="ORF">BDV28DRAFT_139498</name>
</gene>
<feature type="region of interest" description="Disordered" evidence="1">
    <location>
        <begin position="47"/>
        <end position="94"/>
    </location>
</feature>
<dbReference type="AlphaFoldDB" id="A0A5N6YZX9"/>
<proteinExistence type="predicted"/>
<evidence type="ECO:0000313" key="3">
    <source>
        <dbReference type="EMBL" id="KAE8350246.1"/>
    </source>
</evidence>
<organism evidence="3 4">
    <name type="scientific">Aspergillus coremiiformis</name>
    <dbReference type="NCBI Taxonomy" id="138285"/>
    <lineage>
        <taxon>Eukaryota</taxon>
        <taxon>Fungi</taxon>
        <taxon>Dikarya</taxon>
        <taxon>Ascomycota</taxon>
        <taxon>Pezizomycotina</taxon>
        <taxon>Eurotiomycetes</taxon>
        <taxon>Eurotiomycetidae</taxon>
        <taxon>Eurotiales</taxon>
        <taxon>Aspergillaceae</taxon>
        <taxon>Aspergillus</taxon>
        <taxon>Aspergillus subgen. Circumdati</taxon>
    </lineage>
</organism>
<evidence type="ECO:0000256" key="1">
    <source>
        <dbReference type="SAM" id="MobiDB-lite"/>
    </source>
</evidence>
<feature type="domain" description="Transcription factor TFIIIC triple barrel" evidence="2">
    <location>
        <begin position="37"/>
        <end position="185"/>
    </location>
</feature>
<evidence type="ECO:0000259" key="2">
    <source>
        <dbReference type="Pfam" id="PF10419"/>
    </source>
</evidence>
<dbReference type="EMBL" id="ML739238">
    <property type="protein sequence ID" value="KAE8350246.1"/>
    <property type="molecule type" value="Genomic_DNA"/>
</dbReference>
<dbReference type="Proteomes" id="UP000327118">
    <property type="component" value="Unassembled WGS sequence"/>
</dbReference>
<dbReference type="Gene3D" id="2.60.40.4370">
    <property type="match status" value="1"/>
</dbReference>
<sequence>MHSPSEPMFVLDPAMLMDSALPDEEDTDYEYEYDEYETETFYLNLDLTSSHGPIRPSRRRHDPATDSSSAAAPPDPSSIPVPPYPGDENESALANTEFGNSPAERVQILGLHTYNPIISYQNQVFSCSWADQIGTELLFTRPELEPQPGLESESEAAVSQVVPLKRGKDFNLVAANCVKILGRRANLISSVGPAQHSLYSDVALDVGVSRKPGPQSNQTMFLERLGSIKRARGETDTIRTVFSLKRAQNLEERLRGWARTEEQLAEIQHLNDAALQGNPEAIAELENIYNQLGTQDTAPFEDSSQQR</sequence>
<dbReference type="OrthoDB" id="1877767at2759"/>
<accession>A0A5N6YZX9</accession>
<dbReference type="Pfam" id="PF10419">
    <property type="entry name" value="TFIIIC_sub6"/>
    <property type="match status" value="1"/>
</dbReference>
<evidence type="ECO:0000313" key="4">
    <source>
        <dbReference type="Proteomes" id="UP000327118"/>
    </source>
</evidence>
<dbReference type="InterPro" id="IPR019481">
    <property type="entry name" value="TFIIIC_triple_barrel"/>
</dbReference>
<reference evidence="4" key="1">
    <citation type="submission" date="2019-04" db="EMBL/GenBank/DDBJ databases">
        <title>Friends and foes A comparative genomics studyof 23 Aspergillus species from section Flavi.</title>
        <authorList>
            <consortium name="DOE Joint Genome Institute"/>
            <person name="Kjaerbolling I."/>
            <person name="Vesth T."/>
            <person name="Frisvad J.C."/>
            <person name="Nybo J.L."/>
            <person name="Theobald S."/>
            <person name="Kildgaard S."/>
            <person name="Isbrandt T."/>
            <person name="Kuo A."/>
            <person name="Sato A."/>
            <person name="Lyhne E.K."/>
            <person name="Kogle M.E."/>
            <person name="Wiebenga A."/>
            <person name="Kun R.S."/>
            <person name="Lubbers R.J."/>
            <person name="Makela M.R."/>
            <person name="Barry K."/>
            <person name="Chovatia M."/>
            <person name="Clum A."/>
            <person name="Daum C."/>
            <person name="Haridas S."/>
            <person name="He G."/>
            <person name="LaButti K."/>
            <person name="Lipzen A."/>
            <person name="Mondo S."/>
            <person name="Riley R."/>
            <person name="Salamov A."/>
            <person name="Simmons B.A."/>
            <person name="Magnuson J.K."/>
            <person name="Henrissat B."/>
            <person name="Mortensen U.H."/>
            <person name="Larsen T.O."/>
            <person name="Devries R.P."/>
            <person name="Grigoriev I.V."/>
            <person name="Machida M."/>
            <person name="Baker S.E."/>
            <person name="Andersen M.R."/>
        </authorList>
    </citation>
    <scope>NUCLEOTIDE SEQUENCE [LARGE SCALE GENOMIC DNA]</scope>
    <source>
        <strain evidence="4">CBS 553.77</strain>
    </source>
</reference>
<protein>
    <recommendedName>
        <fullName evidence="2">Transcription factor TFIIIC triple barrel domain-containing protein</fullName>
    </recommendedName>
</protein>
<feature type="compositionally biased region" description="Pro residues" evidence="1">
    <location>
        <begin position="73"/>
        <end position="85"/>
    </location>
</feature>